<proteinExistence type="predicted"/>
<sequence>MVYLYCFICALLTTLFVKHAPVDNHITLRRVLLILSLGVLFLIIV</sequence>
<evidence type="ECO:0000256" key="1">
    <source>
        <dbReference type="SAM" id="Phobius"/>
    </source>
</evidence>
<comment type="caution">
    <text evidence="2">The sequence shown here is derived from an EMBL/GenBank/DDBJ whole genome shotgun (WGS) entry which is preliminary data.</text>
</comment>
<protein>
    <submittedName>
        <fullName evidence="2">Uncharacterized protein</fullName>
    </submittedName>
</protein>
<organism evidence="2 3">
    <name type="scientific">Gardnerella pickettii JCP7719</name>
    <dbReference type="NCBI Taxonomy" id="1261061"/>
    <lineage>
        <taxon>Bacteria</taxon>
        <taxon>Bacillati</taxon>
        <taxon>Actinomycetota</taxon>
        <taxon>Actinomycetes</taxon>
        <taxon>Bifidobacteriales</taxon>
        <taxon>Bifidobacteriaceae</taxon>
        <taxon>Gardnerella</taxon>
        <taxon>Gardnerella pickettii</taxon>
    </lineage>
</organism>
<dbReference type="HOGENOM" id="CLU_3200265_0_0_11"/>
<dbReference type="Proteomes" id="UP000014601">
    <property type="component" value="Unassembled WGS sequence"/>
</dbReference>
<keyword evidence="1" id="KW-0812">Transmembrane</keyword>
<reference evidence="2 3" key="1">
    <citation type="submission" date="2013-06" db="EMBL/GenBank/DDBJ databases">
        <authorList>
            <person name="Weinstock G."/>
            <person name="Sodergren E."/>
            <person name="Lobos E.A."/>
            <person name="Fulton L."/>
            <person name="Fulton R."/>
            <person name="Courtney L."/>
            <person name="Fronick C."/>
            <person name="O'Laughlin M."/>
            <person name="Godfrey J."/>
            <person name="Wilson R.M."/>
            <person name="Miner T."/>
            <person name="Farmer C."/>
            <person name="Delehaunty K."/>
            <person name="Cordes M."/>
            <person name="Minx P."/>
            <person name="Tomlinson C."/>
            <person name="Chen J."/>
            <person name="Wollam A."/>
            <person name="Pepin K.H."/>
            <person name="Bhonagiri V."/>
            <person name="Zhang X."/>
            <person name="Warren W."/>
            <person name="Mitreva M."/>
            <person name="Mardis E.R."/>
            <person name="Wilson R.K."/>
        </authorList>
    </citation>
    <scope>NUCLEOTIDE SEQUENCE [LARGE SCALE GENOMIC DNA]</scope>
    <source>
        <strain evidence="2 3">JCP7719</strain>
    </source>
</reference>
<dbReference type="PATRIC" id="fig|1261061.4.peg.837"/>
<dbReference type="EMBL" id="ATJO01000068">
    <property type="protein sequence ID" value="EPI50480.1"/>
    <property type="molecule type" value="Genomic_DNA"/>
</dbReference>
<evidence type="ECO:0000313" key="3">
    <source>
        <dbReference type="Proteomes" id="UP000014601"/>
    </source>
</evidence>
<accession>S4GX47</accession>
<dbReference type="AlphaFoldDB" id="S4GX47"/>
<name>S4GX47_9BIFI</name>
<keyword evidence="1" id="KW-1133">Transmembrane helix</keyword>
<feature type="transmembrane region" description="Helical" evidence="1">
    <location>
        <begin position="27"/>
        <end position="44"/>
    </location>
</feature>
<keyword evidence="1" id="KW-0472">Membrane</keyword>
<evidence type="ECO:0000313" key="2">
    <source>
        <dbReference type="EMBL" id="EPI50480.1"/>
    </source>
</evidence>
<gene>
    <name evidence="2" type="ORF">HMPREF1576_00946</name>
</gene>